<dbReference type="SUPFAM" id="SSF56601">
    <property type="entry name" value="beta-lactamase/transpeptidase-like"/>
    <property type="match status" value="1"/>
</dbReference>
<dbReference type="InterPro" id="IPR012338">
    <property type="entry name" value="Beta-lactam/transpept-like"/>
</dbReference>
<dbReference type="PANTHER" id="PTHR43283">
    <property type="entry name" value="BETA-LACTAMASE-RELATED"/>
    <property type="match status" value="1"/>
</dbReference>
<dbReference type="Gene3D" id="3.40.710.10">
    <property type="entry name" value="DD-peptidase/beta-lactamase superfamily"/>
    <property type="match status" value="1"/>
</dbReference>
<evidence type="ECO:0000259" key="1">
    <source>
        <dbReference type="Pfam" id="PF00144"/>
    </source>
</evidence>
<dbReference type="Proteomes" id="UP000256269">
    <property type="component" value="Unassembled WGS sequence"/>
</dbReference>
<dbReference type="EMBL" id="QUNO01000006">
    <property type="protein sequence ID" value="REH46874.1"/>
    <property type="molecule type" value="Genomic_DNA"/>
</dbReference>
<comment type="caution">
    <text evidence="2">The sequence shown here is derived from an EMBL/GenBank/DDBJ whole genome shotgun (WGS) entry which is preliminary data.</text>
</comment>
<feature type="domain" description="Beta-lactamase-related" evidence="1">
    <location>
        <begin position="29"/>
        <end position="404"/>
    </location>
</feature>
<evidence type="ECO:0000313" key="3">
    <source>
        <dbReference type="Proteomes" id="UP000256269"/>
    </source>
</evidence>
<accession>A0A3E0HK77</accession>
<organism evidence="2 3">
    <name type="scientific">Kutzneria buriramensis</name>
    <dbReference type="NCBI Taxonomy" id="1045776"/>
    <lineage>
        <taxon>Bacteria</taxon>
        <taxon>Bacillati</taxon>
        <taxon>Actinomycetota</taxon>
        <taxon>Actinomycetes</taxon>
        <taxon>Pseudonocardiales</taxon>
        <taxon>Pseudonocardiaceae</taxon>
        <taxon>Kutzneria</taxon>
    </lineage>
</organism>
<keyword evidence="3" id="KW-1185">Reference proteome</keyword>
<evidence type="ECO:0000313" key="2">
    <source>
        <dbReference type="EMBL" id="REH46874.1"/>
    </source>
</evidence>
<protein>
    <submittedName>
        <fullName evidence="2">CubicO group peptidase (Beta-lactamase class C family)</fullName>
    </submittedName>
</protein>
<dbReference type="AlphaFoldDB" id="A0A3E0HK77"/>
<sequence>MTTTQAGPMATVEVDPAEVGMDADRLARIDRHFARYVDDGRLAGWHAVVARRGRVVHSTTYGQRDEAAGLPVTSDTRWRLMSMTKPVTSVAAMILWERGELELTDPISRWIPAFADTRVFAEGSATDPVVVPQAEPIRVWHLLTHTAGLTYGFHHAHPVDELYRRAGFEYTGPPGLDLAGCVDVWASLPLMHQPGAEWNYGHATDVLGRIVEIVSGRPLDRFFDEEVFGPLGMRATGFVADDPELLARVYAIDPMSGRRVQHDAMGRAGLTPPTALSGGGGLVGTAGDYHRFVQMLARGGELDGARILGPRTVSYMVRNHLPGGVDLTEFGRPAFGEMPYRGIGFGLGLSVVLDPVAFRTAASVGAYAWGGVASTVFWVDPVEQVTALFFTQLVPSSAYPIRTQFRQLVHQALVD</sequence>
<reference evidence="2 3" key="1">
    <citation type="submission" date="2018-08" db="EMBL/GenBank/DDBJ databases">
        <title>Genomic Encyclopedia of Archaeal and Bacterial Type Strains, Phase II (KMG-II): from individual species to whole genera.</title>
        <authorList>
            <person name="Goeker M."/>
        </authorList>
    </citation>
    <scope>NUCLEOTIDE SEQUENCE [LARGE SCALE GENOMIC DNA]</scope>
    <source>
        <strain evidence="2 3">DSM 45791</strain>
    </source>
</reference>
<dbReference type="RefSeq" id="WP_379800763.1">
    <property type="nucleotide sequence ID" value="NZ_CP144375.1"/>
</dbReference>
<proteinExistence type="predicted"/>
<dbReference type="InterPro" id="IPR050789">
    <property type="entry name" value="Diverse_Enzym_Activities"/>
</dbReference>
<dbReference type="PANTHER" id="PTHR43283:SF3">
    <property type="entry name" value="BETA-LACTAMASE FAMILY PROTEIN (AFU_ORTHOLOGUE AFUA_5G07500)"/>
    <property type="match status" value="1"/>
</dbReference>
<dbReference type="InterPro" id="IPR001466">
    <property type="entry name" value="Beta-lactam-related"/>
</dbReference>
<dbReference type="Pfam" id="PF00144">
    <property type="entry name" value="Beta-lactamase"/>
    <property type="match status" value="1"/>
</dbReference>
<name>A0A3E0HK77_9PSEU</name>
<gene>
    <name evidence="2" type="ORF">BCF44_10638</name>
</gene>